<dbReference type="EMBL" id="JAMKFB020000001">
    <property type="protein sequence ID" value="KAL0203631.1"/>
    <property type="molecule type" value="Genomic_DNA"/>
</dbReference>
<gene>
    <name evidence="2" type="ORF">M9458_001649</name>
</gene>
<dbReference type="Proteomes" id="UP001529510">
    <property type="component" value="Unassembled WGS sequence"/>
</dbReference>
<accession>A0ABD0RZ70</accession>
<reference evidence="2 3" key="1">
    <citation type="submission" date="2024-05" db="EMBL/GenBank/DDBJ databases">
        <title>Genome sequencing and assembly of Indian major carp, Cirrhinus mrigala (Hamilton, 1822).</title>
        <authorList>
            <person name="Mohindra V."/>
            <person name="Chowdhury L.M."/>
            <person name="Lal K."/>
            <person name="Jena J.K."/>
        </authorList>
    </citation>
    <scope>NUCLEOTIDE SEQUENCE [LARGE SCALE GENOMIC DNA]</scope>
    <source>
        <strain evidence="2">CM1030</strain>
        <tissue evidence="2">Blood</tissue>
    </source>
</reference>
<feature type="compositionally biased region" description="Basic and acidic residues" evidence="1">
    <location>
        <begin position="23"/>
        <end position="37"/>
    </location>
</feature>
<comment type="caution">
    <text evidence="2">The sequence shown here is derived from an EMBL/GenBank/DDBJ whole genome shotgun (WGS) entry which is preliminary data.</text>
</comment>
<evidence type="ECO:0000256" key="1">
    <source>
        <dbReference type="SAM" id="MobiDB-lite"/>
    </source>
</evidence>
<feature type="non-terminal residue" evidence="2">
    <location>
        <position position="61"/>
    </location>
</feature>
<evidence type="ECO:0000313" key="3">
    <source>
        <dbReference type="Proteomes" id="UP001529510"/>
    </source>
</evidence>
<feature type="region of interest" description="Disordered" evidence="1">
    <location>
        <begin position="1"/>
        <end position="61"/>
    </location>
</feature>
<protein>
    <submittedName>
        <fullName evidence="2">Uncharacterized protein</fullName>
    </submittedName>
</protein>
<evidence type="ECO:0000313" key="2">
    <source>
        <dbReference type="EMBL" id="KAL0203631.1"/>
    </source>
</evidence>
<proteinExistence type="predicted"/>
<keyword evidence="3" id="KW-1185">Reference proteome</keyword>
<dbReference type="AlphaFoldDB" id="A0ABD0RZ70"/>
<name>A0ABD0RZ70_CIRMR</name>
<feature type="compositionally biased region" description="Polar residues" evidence="1">
    <location>
        <begin position="1"/>
        <end position="22"/>
    </location>
</feature>
<organism evidence="2 3">
    <name type="scientific">Cirrhinus mrigala</name>
    <name type="common">Mrigala</name>
    <dbReference type="NCBI Taxonomy" id="683832"/>
    <lineage>
        <taxon>Eukaryota</taxon>
        <taxon>Metazoa</taxon>
        <taxon>Chordata</taxon>
        <taxon>Craniata</taxon>
        <taxon>Vertebrata</taxon>
        <taxon>Euteleostomi</taxon>
        <taxon>Actinopterygii</taxon>
        <taxon>Neopterygii</taxon>
        <taxon>Teleostei</taxon>
        <taxon>Ostariophysi</taxon>
        <taxon>Cypriniformes</taxon>
        <taxon>Cyprinidae</taxon>
        <taxon>Labeoninae</taxon>
        <taxon>Labeonini</taxon>
        <taxon>Cirrhinus</taxon>
    </lineage>
</organism>
<sequence>RQVRASSGRSMLKSTSVSGDINTTERTDGSHRNRSEKASLQSQCSIRGYRGKPSQPKHLTD</sequence>
<feature type="non-terminal residue" evidence="2">
    <location>
        <position position="1"/>
    </location>
</feature>